<sequence length="163" mass="17919">MPNPNKLSFFASKAKKGQKAQQSTLAPGNRIKSQDSHAETSTQQQSHTPSHTLPSSSRSSPQFRQGADASSRIPQGTHVIELRDPVLLSGLVVRKQKQKKSGKTKSYRLNGSDSETGNGGGEEKPQADRSYMIPFGTQVVGLREPVPLDNLREMPARDEKRRK</sequence>
<evidence type="ECO:0000313" key="3">
    <source>
        <dbReference type="Proteomes" id="UP000664521"/>
    </source>
</evidence>
<feature type="compositionally biased region" description="Low complexity" evidence="1">
    <location>
        <begin position="46"/>
        <end position="61"/>
    </location>
</feature>
<protein>
    <submittedName>
        <fullName evidence="2">Uncharacterized protein</fullName>
    </submittedName>
</protein>
<dbReference type="AlphaFoldDB" id="A0A8H3PGA8"/>
<comment type="caution">
    <text evidence="2">The sequence shown here is derived from an EMBL/GenBank/DDBJ whole genome shotgun (WGS) entry which is preliminary data.</text>
</comment>
<feature type="compositionally biased region" description="Basic residues" evidence="1">
    <location>
        <begin position="94"/>
        <end position="106"/>
    </location>
</feature>
<reference evidence="2" key="1">
    <citation type="submission" date="2021-03" db="EMBL/GenBank/DDBJ databases">
        <authorList>
            <person name="Tagirdzhanova G."/>
        </authorList>
    </citation>
    <scope>NUCLEOTIDE SEQUENCE</scope>
</reference>
<proteinExistence type="predicted"/>
<keyword evidence="3" id="KW-1185">Reference proteome</keyword>
<feature type="compositionally biased region" description="Polar residues" evidence="1">
    <location>
        <begin position="107"/>
        <end position="116"/>
    </location>
</feature>
<dbReference type="EMBL" id="CAJPDS010000142">
    <property type="protein sequence ID" value="CAF9939993.1"/>
    <property type="molecule type" value="Genomic_DNA"/>
</dbReference>
<feature type="region of interest" description="Disordered" evidence="1">
    <location>
        <begin position="1"/>
        <end position="131"/>
    </location>
</feature>
<accession>A0A8H3PGA8</accession>
<organism evidence="2 3">
    <name type="scientific">Heterodermia speciosa</name>
    <dbReference type="NCBI Taxonomy" id="116794"/>
    <lineage>
        <taxon>Eukaryota</taxon>
        <taxon>Fungi</taxon>
        <taxon>Dikarya</taxon>
        <taxon>Ascomycota</taxon>
        <taxon>Pezizomycotina</taxon>
        <taxon>Lecanoromycetes</taxon>
        <taxon>OSLEUM clade</taxon>
        <taxon>Lecanoromycetidae</taxon>
        <taxon>Caliciales</taxon>
        <taxon>Physciaceae</taxon>
        <taxon>Heterodermia</taxon>
    </lineage>
</organism>
<feature type="compositionally biased region" description="Basic and acidic residues" evidence="1">
    <location>
        <begin position="150"/>
        <end position="163"/>
    </location>
</feature>
<evidence type="ECO:0000313" key="2">
    <source>
        <dbReference type="EMBL" id="CAF9939993.1"/>
    </source>
</evidence>
<dbReference type="Proteomes" id="UP000664521">
    <property type="component" value="Unassembled WGS sequence"/>
</dbReference>
<evidence type="ECO:0000256" key="1">
    <source>
        <dbReference type="SAM" id="MobiDB-lite"/>
    </source>
</evidence>
<gene>
    <name evidence="2" type="ORF">HETSPECPRED_002128</name>
</gene>
<name>A0A8H3PGA8_9LECA</name>
<feature type="region of interest" description="Disordered" evidence="1">
    <location>
        <begin position="144"/>
        <end position="163"/>
    </location>
</feature>